<reference evidence="1" key="1">
    <citation type="journal article" date="2019" name="bioRxiv">
        <title>The Genome of the Zebra Mussel, Dreissena polymorpha: A Resource for Invasive Species Research.</title>
        <authorList>
            <person name="McCartney M.A."/>
            <person name="Auch B."/>
            <person name="Kono T."/>
            <person name="Mallez S."/>
            <person name="Zhang Y."/>
            <person name="Obille A."/>
            <person name="Becker A."/>
            <person name="Abrahante J.E."/>
            <person name="Garbe J."/>
            <person name="Badalamenti J.P."/>
            <person name="Herman A."/>
            <person name="Mangelson H."/>
            <person name="Liachko I."/>
            <person name="Sullivan S."/>
            <person name="Sone E.D."/>
            <person name="Koren S."/>
            <person name="Silverstein K.A.T."/>
            <person name="Beckman K.B."/>
            <person name="Gohl D.M."/>
        </authorList>
    </citation>
    <scope>NUCLEOTIDE SEQUENCE</scope>
    <source>
        <strain evidence="1">Duluth1</strain>
        <tissue evidence="1">Whole animal</tissue>
    </source>
</reference>
<dbReference type="AlphaFoldDB" id="A0A9D4C933"/>
<comment type="caution">
    <text evidence="1">The sequence shown here is derived from an EMBL/GenBank/DDBJ whole genome shotgun (WGS) entry which is preliminary data.</text>
</comment>
<name>A0A9D4C933_DREPO</name>
<dbReference type="Proteomes" id="UP000828390">
    <property type="component" value="Unassembled WGS sequence"/>
</dbReference>
<organism evidence="1 2">
    <name type="scientific">Dreissena polymorpha</name>
    <name type="common">Zebra mussel</name>
    <name type="synonym">Mytilus polymorpha</name>
    <dbReference type="NCBI Taxonomy" id="45954"/>
    <lineage>
        <taxon>Eukaryota</taxon>
        <taxon>Metazoa</taxon>
        <taxon>Spiralia</taxon>
        <taxon>Lophotrochozoa</taxon>
        <taxon>Mollusca</taxon>
        <taxon>Bivalvia</taxon>
        <taxon>Autobranchia</taxon>
        <taxon>Heteroconchia</taxon>
        <taxon>Euheterodonta</taxon>
        <taxon>Imparidentia</taxon>
        <taxon>Neoheterodontei</taxon>
        <taxon>Myida</taxon>
        <taxon>Dreissenoidea</taxon>
        <taxon>Dreissenidae</taxon>
        <taxon>Dreissena</taxon>
    </lineage>
</organism>
<accession>A0A9D4C933</accession>
<keyword evidence="2" id="KW-1185">Reference proteome</keyword>
<dbReference type="EMBL" id="JAIWYP010000013">
    <property type="protein sequence ID" value="KAH3719377.1"/>
    <property type="molecule type" value="Genomic_DNA"/>
</dbReference>
<protein>
    <submittedName>
        <fullName evidence="1">Uncharacterized protein</fullName>
    </submittedName>
</protein>
<evidence type="ECO:0000313" key="1">
    <source>
        <dbReference type="EMBL" id="KAH3719377.1"/>
    </source>
</evidence>
<evidence type="ECO:0000313" key="2">
    <source>
        <dbReference type="Proteomes" id="UP000828390"/>
    </source>
</evidence>
<reference evidence="1" key="2">
    <citation type="submission" date="2020-11" db="EMBL/GenBank/DDBJ databases">
        <authorList>
            <person name="McCartney M.A."/>
            <person name="Auch B."/>
            <person name="Kono T."/>
            <person name="Mallez S."/>
            <person name="Becker A."/>
            <person name="Gohl D.M."/>
            <person name="Silverstein K.A.T."/>
            <person name="Koren S."/>
            <person name="Bechman K.B."/>
            <person name="Herman A."/>
            <person name="Abrahante J.E."/>
            <person name="Garbe J."/>
        </authorList>
    </citation>
    <scope>NUCLEOTIDE SEQUENCE</scope>
    <source>
        <strain evidence="1">Duluth1</strain>
        <tissue evidence="1">Whole animal</tissue>
    </source>
</reference>
<proteinExistence type="predicted"/>
<gene>
    <name evidence="1" type="ORF">DPMN_062209</name>
</gene>
<sequence>MINTENINRTLIPVGVAEPKDLEVPVVVNYKQADALVIAPSVIEQTLLAFVVCIILLQWFEPCSDILKIVAEPTMTNRATLTVAPSNICRPRRLYYCHI</sequence>